<dbReference type="InterPro" id="IPR045063">
    <property type="entry name" value="Dynamin_N"/>
</dbReference>
<proteinExistence type="predicted"/>
<organism evidence="8 9">
    <name type="scientific">Thioclava nitratireducens</name>
    <dbReference type="NCBI Taxonomy" id="1915078"/>
    <lineage>
        <taxon>Bacteria</taxon>
        <taxon>Pseudomonadati</taxon>
        <taxon>Pseudomonadota</taxon>
        <taxon>Alphaproteobacteria</taxon>
        <taxon>Rhodobacterales</taxon>
        <taxon>Paracoccaceae</taxon>
        <taxon>Thioclava</taxon>
    </lineage>
</organism>
<dbReference type="EMBL" id="CP019437">
    <property type="protein sequence ID" value="AQS48417.1"/>
    <property type="molecule type" value="Genomic_DNA"/>
</dbReference>
<keyword evidence="4" id="KW-0342">GTP-binding</keyword>
<comment type="subcellular location">
    <subcellularLocation>
        <location evidence="1">Membrane</location>
    </subcellularLocation>
</comment>
<evidence type="ECO:0000256" key="3">
    <source>
        <dbReference type="ARBA" id="ARBA00022801"/>
    </source>
</evidence>
<keyword evidence="2" id="KW-0547">Nucleotide-binding</keyword>
<keyword evidence="3" id="KW-0378">Hydrolase</keyword>
<dbReference type="PANTHER" id="PTHR10465:SF0">
    <property type="entry name" value="SARCALUMENIN"/>
    <property type="match status" value="1"/>
</dbReference>
<dbReference type="InterPro" id="IPR027094">
    <property type="entry name" value="Mitofusin_fam"/>
</dbReference>
<dbReference type="InterPro" id="IPR027417">
    <property type="entry name" value="P-loop_NTPase"/>
</dbReference>
<gene>
    <name evidence="8" type="ORF">BMG03_11900</name>
</gene>
<dbReference type="Gene3D" id="3.40.50.300">
    <property type="entry name" value="P-loop containing nucleotide triphosphate hydrolases"/>
    <property type="match status" value="1"/>
</dbReference>
<name>A0ABN4X7E3_9RHOB</name>
<reference evidence="8 9" key="1">
    <citation type="submission" date="2017-01" db="EMBL/GenBank/DDBJ databases">
        <title>The complete genome sequence of a sulfur-oxidizing marine bacterium Thioclava sp. 25B10_4T.</title>
        <authorList>
            <person name="Liu Y."/>
            <person name="Lai Q."/>
            <person name="Shao Z."/>
        </authorList>
    </citation>
    <scope>NUCLEOTIDE SEQUENCE [LARGE SCALE GENOMIC DNA]</scope>
    <source>
        <strain evidence="8 9">25B10_4</strain>
    </source>
</reference>
<feature type="coiled-coil region" evidence="6">
    <location>
        <begin position="425"/>
        <end position="459"/>
    </location>
</feature>
<evidence type="ECO:0000313" key="8">
    <source>
        <dbReference type="EMBL" id="AQS48417.1"/>
    </source>
</evidence>
<evidence type="ECO:0000313" key="9">
    <source>
        <dbReference type="Proteomes" id="UP000185622"/>
    </source>
</evidence>
<feature type="domain" description="Dynamin N-terminal" evidence="7">
    <location>
        <begin position="47"/>
        <end position="274"/>
    </location>
</feature>
<keyword evidence="6" id="KW-0175">Coiled coil</keyword>
<keyword evidence="9" id="KW-1185">Reference proteome</keyword>
<evidence type="ECO:0000259" key="7">
    <source>
        <dbReference type="Pfam" id="PF00350"/>
    </source>
</evidence>
<dbReference type="Proteomes" id="UP000185622">
    <property type="component" value="Chromosome"/>
</dbReference>
<protein>
    <recommendedName>
        <fullName evidence="7">Dynamin N-terminal domain-containing protein</fullName>
    </recommendedName>
</protein>
<evidence type="ECO:0000256" key="6">
    <source>
        <dbReference type="SAM" id="Coils"/>
    </source>
</evidence>
<dbReference type="Pfam" id="PF00350">
    <property type="entry name" value="Dynamin_N"/>
    <property type="match status" value="1"/>
</dbReference>
<evidence type="ECO:0000256" key="1">
    <source>
        <dbReference type="ARBA" id="ARBA00004370"/>
    </source>
</evidence>
<dbReference type="SUPFAM" id="SSF52540">
    <property type="entry name" value="P-loop containing nucleoside triphosphate hydrolases"/>
    <property type="match status" value="1"/>
</dbReference>
<accession>A0ABN4X7E3</accession>
<evidence type="ECO:0000256" key="2">
    <source>
        <dbReference type="ARBA" id="ARBA00022741"/>
    </source>
</evidence>
<evidence type="ECO:0000256" key="4">
    <source>
        <dbReference type="ARBA" id="ARBA00023134"/>
    </source>
</evidence>
<sequence length="713" mass="81033">MKIAPQLRKELDFLDGTLDQIETAVERSARPRIRDLRLRLHDWAARVAVIGQVKAGKSTFLNAFLHQHDFLPSDVNPWTSVVTNMRINLPEDPVTGARFEFFSEADWDEIINGGTRIRQLTEELLPGFDTDILREQSEQMRRRAQRRLGKHYHTLLGQQHDYDFLAPDLLQRYVCAGPGADDGLDREALGRFAALTKSAHIYMRLPEFQVPTIITDTPGVNDPFLVRDEFTCRSLDRSDVFIMVLSAHQPLTDVDLALIRILARQDDKDVLIFLNRIDELDDYAVEVPRVIADVSRRLRAAIPDIDFKIVAGSAYLADLTQRSDEEAAWARAEMDSMELAQYLYSRFGRVPEDPIDRLLLASGVEEVKHVLSAVIDGGVGRQQLAQLRGDLRAELSGMQFVARRERDTLQMQIESIRSDVAEAAIEEMTGEIEATEALRGALENHVESAEHQIESVLNRGWSALETRLNKSIEDFVNSQRARFEEVLRTNRIRDGRPPRSFETDTTALQIALEREVTKSYARSRAAIDVLLDNAIHACRTTIVDRFDDPSEEIDLADMPHDTFTSTLTLTRRALRINFALERGWAFWRGPTVNIEKTLEGLRIVAAEELRPAVEKILQAYGETLVERATAGGSRLRVMVRMMEMVVRERTLQLKQERAELERLARDPAQQSRMASRIQSKLEVLERRLINLGAIESAVSSTMMPRRKPASRAA</sequence>
<dbReference type="RefSeq" id="WP_075774981.1">
    <property type="nucleotide sequence ID" value="NZ_CP019437.1"/>
</dbReference>
<evidence type="ECO:0000256" key="5">
    <source>
        <dbReference type="ARBA" id="ARBA00023136"/>
    </source>
</evidence>
<dbReference type="PANTHER" id="PTHR10465">
    <property type="entry name" value="TRANSMEMBRANE GTPASE FZO1"/>
    <property type="match status" value="1"/>
</dbReference>
<keyword evidence="5" id="KW-0472">Membrane</keyword>